<evidence type="ECO:0000256" key="1">
    <source>
        <dbReference type="SAM" id="MobiDB-lite"/>
    </source>
</evidence>
<protein>
    <submittedName>
        <fullName evidence="2">Uncharacterized protein</fullName>
    </submittedName>
</protein>
<dbReference type="AlphaFoldDB" id="A0A9P6HE50"/>
<accession>A0A9P6HE50</accession>
<evidence type="ECO:0000313" key="3">
    <source>
        <dbReference type="Proteomes" id="UP000736335"/>
    </source>
</evidence>
<dbReference type="EMBL" id="WIUZ02000007">
    <property type="protein sequence ID" value="KAF9785319.1"/>
    <property type="molecule type" value="Genomic_DNA"/>
</dbReference>
<comment type="caution">
    <text evidence="2">The sequence shown here is derived from an EMBL/GenBank/DDBJ whole genome shotgun (WGS) entry which is preliminary data.</text>
</comment>
<organism evidence="2 3">
    <name type="scientific">Thelephora terrestris</name>
    <dbReference type="NCBI Taxonomy" id="56493"/>
    <lineage>
        <taxon>Eukaryota</taxon>
        <taxon>Fungi</taxon>
        <taxon>Dikarya</taxon>
        <taxon>Basidiomycota</taxon>
        <taxon>Agaricomycotina</taxon>
        <taxon>Agaricomycetes</taxon>
        <taxon>Thelephorales</taxon>
        <taxon>Thelephoraceae</taxon>
        <taxon>Thelephora</taxon>
    </lineage>
</organism>
<sequence>MAAAIGASPRYAEGKKRVRYLHLRYGQTGYALYAVHRTSTTSLPFEGNRIGINACKSYEVLVSFLNSPIAHLFNPYQTVATDHKDYNPRTSKLALEVAKRMKCYIEVLKVDMHHENKVSAWFVRVSKASWQPEIRYRRVLGPRGGSAPDGVNPTPKDKSERISPAENVIDVALLTTYGRCYESAAPRPCWEADMYALFASTNPLPRYFFQDFPLGPSTSSLN</sequence>
<reference evidence="2" key="2">
    <citation type="submission" date="2020-11" db="EMBL/GenBank/DDBJ databases">
        <authorList>
            <consortium name="DOE Joint Genome Institute"/>
            <person name="Kuo A."/>
            <person name="Miyauchi S."/>
            <person name="Kiss E."/>
            <person name="Drula E."/>
            <person name="Kohler A."/>
            <person name="Sanchez-Garcia M."/>
            <person name="Andreopoulos B."/>
            <person name="Barry K.W."/>
            <person name="Bonito G."/>
            <person name="Buee M."/>
            <person name="Carver A."/>
            <person name="Chen C."/>
            <person name="Cichocki N."/>
            <person name="Clum A."/>
            <person name="Culley D."/>
            <person name="Crous P.W."/>
            <person name="Fauchery L."/>
            <person name="Girlanda M."/>
            <person name="Hayes R."/>
            <person name="Keri Z."/>
            <person name="Labutti K."/>
            <person name="Lipzen A."/>
            <person name="Lombard V."/>
            <person name="Magnuson J."/>
            <person name="Maillard F."/>
            <person name="Morin E."/>
            <person name="Murat C."/>
            <person name="Nolan M."/>
            <person name="Ohm R."/>
            <person name="Pangilinan J."/>
            <person name="Pereira M."/>
            <person name="Perotto S."/>
            <person name="Peter M."/>
            <person name="Riley R."/>
            <person name="Sitrit Y."/>
            <person name="Stielow B."/>
            <person name="Szollosi G."/>
            <person name="Zifcakova L."/>
            <person name="Stursova M."/>
            <person name="Spatafora J.W."/>
            <person name="Tedersoo L."/>
            <person name="Vaario L.-M."/>
            <person name="Yamada A."/>
            <person name="Yan M."/>
            <person name="Wang P."/>
            <person name="Xu J."/>
            <person name="Bruns T."/>
            <person name="Baldrian P."/>
            <person name="Vilgalys R."/>
            <person name="Henrissat B."/>
            <person name="Grigoriev I.V."/>
            <person name="Hibbett D."/>
            <person name="Nagy L.G."/>
            <person name="Martin F.M."/>
        </authorList>
    </citation>
    <scope>NUCLEOTIDE SEQUENCE</scope>
    <source>
        <strain evidence="2">UH-Tt-Lm1</strain>
    </source>
</reference>
<feature type="region of interest" description="Disordered" evidence="1">
    <location>
        <begin position="141"/>
        <end position="162"/>
    </location>
</feature>
<reference evidence="2" key="1">
    <citation type="journal article" date="2020" name="Nat. Commun.">
        <title>Large-scale genome sequencing of mycorrhizal fungi provides insights into the early evolution of symbiotic traits.</title>
        <authorList>
            <person name="Miyauchi S."/>
            <person name="Kiss E."/>
            <person name="Kuo A."/>
            <person name="Drula E."/>
            <person name="Kohler A."/>
            <person name="Sanchez-Garcia M."/>
            <person name="Morin E."/>
            <person name="Andreopoulos B."/>
            <person name="Barry K.W."/>
            <person name="Bonito G."/>
            <person name="Buee M."/>
            <person name="Carver A."/>
            <person name="Chen C."/>
            <person name="Cichocki N."/>
            <person name="Clum A."/>
            <person name="Culley D."/>
            <person name="Crous P.W."/>
            <person name="Fauchery L."/>
            <person name="Girlanda M."/>
            <person name="Hayes R.D."/>
            <person name="Keri Z."/>
            <person name="LaButti K."/>
            <person name="Lipzen A."/>
            <person name="Lombard V."/>
            <person name="Magnuson J."/>
            <person name="Maillard F."/>
            <person name="Murat C."/>
            <person name="Nolan M."/>
            <person name="Ohm R.A."/>
            <person name="Pangilinan J."/>
            <person name="Pereira M.F."/>
            <person name="Perotto S."/>
            <person name="Peter M."/>
            <person name="Pfister S."/>
            <person name="Riley R."/>
            <person name="Sitrit Y."/>
            <person name="Stielow J.B."/>
            <person name="Szollosi G."/>
            <person name="Zifcakova L."/>
            <person name="Stursova M."/>
            <person name="Spatafora J.W."/>
            <person name="Tedersoo L."/>
            <person name="Vaario L.M."/>
            <person name="Yamada A."/>
            <person name="Yan M."/>
            <person name="Wang P."/>
            <person name="Xu J."/>
            <person name="Bruns T."/>
            <person name="Baldrian P."/>
            <person name="Vilgalys R."/>
            <person name="Dunand C."/>
            <person name="Henrissat B."/>
            <person name="Grigoriev I.V."/>
            <person name="Hibbett D."/>
            <person name="Nagy L.G."/>
            <person name="Martin F.M."/>
        </authorList>
    </citation>
    <scope>NUCLEOTIDE SEQUENCE</scope>
    <source>
        <strain evidence="2">UH-Tt-Lm1</strain>
    </source>
</reference>
<dbReference type="Proteomes" id="UP000736335">
    <property type="component" value="Unassembled WGS sequence"/>
</dbReference>
<name>A0A9P6HE50_9AGAM</name>
<keyword evidence="3" id="KW-1185">Reference proteome</keyword>
<gene>
    <name evidence="2" type="ORF">BJ322DRAFT_1062622</name>
</gene>
<proteinExistence type="predicted"/>
<evidence type="ECO:0000313" key="2">
    <source>
        <dbReference type="EMBL" id="KAF9785319.1"/>
    </source>
</evidence>